<dbReference type="OrthoDB" id="7479162at2759"/>
<protein>
    <submittedName>
        <fullName evidence="1">Uncharacterized protein</fullName>
    </submittedName>
</protein>
<sequence length="142" mass="15662">MSPVVMSAGMRGVRLAAGVAALAMLCATLPYSVLALDLNRLYGHHTKRSGQHKNLNFDLLPFYTHSSYPFTARALRLLMTLVTDTVAIESCVRPLSLFYSDASANGVEERSLVPRFRSYARLGRNATINHVFSCVQPAFIDL</sequence>
<evidence type="ECO:0000313" key="2">
    <source>
        <dbReference type="Proteomes" id="UP000299102"/>
    </source>
</evidence>
<name>A0A4C1Y025_EUMVA</name>
<accession>A0A4C1Y025</accession>
<organism evidence="1 2">
    <name type="scientific">Eumeta variegata</name>
    <name type="common">Bagworm moth</name>
    <name type="synonym">Eumeta japonica</name>
    <dbReference type="NCBI Taxonomy" id="151549"/>
    <lineage>
        <taxon>Eukaryota</taxon>
        <taxon>Metazoa</taxon>
        <taxon>Ecdysozoa</taxon>
        <taxon>Arthropoda</taxon>
        <taxon>Hexapoda</taxon>
        <taxon>Insecta</taxon>
        <taxon>Pterygota</taxon>
        <taxon>Neoptera</taxon>
        <taxon>Endopterygota</taxon>
        <taxon>Lepidoptera</taxon>
        <taxon>Glossata</taxon>
        <taxon>Ditrysia</taxon>
        <taxon>Tineoidea</taxon>
        <taxon>Psychidae</taxon>
        <taxon>Oiketicinae</taxon>
        <taxon>Eumeta</taxon>
    </lineage>
</organism>
<gene>
    <name evidence="1" type="ORF">EVAR_22177_1</name>
</gene>
<proteinExistence type="predicted"/>
<reference evidence="1 2" key="1">
    <citation type="journal article" date="2019" name="Commun. Biol.">
        <title>The bagworm genome reveals a unique fibroin gene that provides high tensile strength.</title>
        <authorList>
            <person name="Kono N."/>
            <person name="Nakamura H."/>
            <person name="Ohtoshi R."/>
            <person name="Tomita M."/>
            <person name="Numata K."/>
            <person name="Arakawa K."/>
        </authorList>
    </citation>
    <scope>NUCLEOTIDE SEQUENCE [LARGE SCALE GENOMIC DNA]</scope>
</reference>
<comment type="caution">
    <text evidence="1">The sequence shown here is derived from an EMBL/GenBank/DDBJ whole genome shotgun (WGS) entry which is preliminary data.</text>
</comment>
<dbReference type="Proteomes" id="UP000299102">
    <property type="component" value="Unassembled WGS sequence"/>
</dbReference>
<dbReference type="AlphaFoldDB" id="A0A4C1Y025"/>
<evidence type="ECO:0000313" key="1">
    <source>
        <dbReference type="EMBL" id="GBP67775.1"/>
    </source>
</evidence>
<keyword evidence="2" id="KW-1185">Reference proteome</keyword>
<dbReference type="EMBL" id="BGZK01000991">
    <property type="protein sequence ID" value="GBP67775.1"/>
    <property type="molecule type" value="Genomic_DNA"/>
</dbReference>